<dbReference type="AlphaFoldDB" id="A0A7K0BPB1"/>
<evidence type="ECO:0000259" key="1">
    <source>
        <dbReference type="Pfam" id="PF04073"/>
    </source>
</evidence>
<dbReference type="Pfam" id="PF04073">
    <property type="entry name" value="tRNA_edit"/>
    <property type="match status" value="1"/>
</dbReference>
<dbReference type="EMBL" id="WEGH01000001">
    <property type="protein sequence ID" value="MQY03015.1"/>
    <property type="molecule type" value="Genomic_DNA"/>
</dbReference>
<evidence type="ECO:0000313" key="2">
    <source>
        <dbReference type="EMBL" id="MQY03015.1"/>
    </source>
</evidence>
<dbReference type="Proteomes" id="UP000487268">
    <property type="component" value="Unassembled WGS sequence"/>
</dbReference>
<gene>
    <name evidence="2" type="ORF">ACRB68_10500</name>
</gene>
<feature type="domain" description="YbaK/aminoacyl-tRNA synthetase-associated" evidence="1">
    <location>
        <begin position="22"/>
        <end position="139"/>
    </location>
</feature>
<evidence type="ECO:0000313" key="3">
    <source>
        <dbReference type="Proteomes" id="UP000487268"/>
    </source>
</evidence>
<dbReference type="PANTHER" id="PTHR30411:SF9">
    <property type="entry name" value="MULTIFUNCTIONAL SER_THR-TRNA DEACYLASE PROXP-Y"/>
    <property type="match status" value="1"/>
</dbReference>
<protein>
    <recommendedName>
        <fullName evidence="1">YbaK/aminoacyl-tRNA synthetase-associated domain-containing protein</fullName>
    </recommendedName>
</protein>
<sequence>MKLLDSSGKPYRTIAHAAAGVTETASRLRGHRLEDAAKSIIVRAGITRKAGRYLLTVVSGDRQVDLERVRELTNARDVGFARKDIAEGLAGSVSGSFVPFSLHPDLELIVDRGLLEREEIYFNAARLDRSVALASADYLAIARPLVADIACRPKNSTSAEFTSSGRSRFP</sequence>
<reference evidence="2 3" key="1">
    <citation type="submission" date="2019-10" db="EMBL/GenBank/DDBJ databases">
        <title>Actinomadura rubteroloni sp. nov. and Actinomadura macrotermitis sp. nov., isolated from the gut of fungus growing-termite Macrotermes natalensis.</title>
        <authorList>
            <person name="Benndorf R."/>
            <person name="Martin K."/>
            <person name="Kuefner M."/>
            <person name="De Beer W."/>
            <person name="Kaster A.-K."/>
            <person name="Vollmers J."/>
            <person name="Poulsen M."/>
            <person name="Beemelmanns C."/>
        </authorList>
    </citation>
    <scope>NUCLEOTIDE SEQUENCE [LARGE SCALE GENOMIC DNA]</scope>
    <source>
        <strain evidence="2 3">RB68</strain>
    </source>
</reference>
<dbReference type="Gene3D" id="3.90.960.10">
    <property type="entry name" value="YbaK/aminoacyl-tRNA synthetase-associated domain"/>
    <property type="match status" value="1"/>
</dbReference>
<dbReference type="RefSeq" id="WP_207709570.1">
    <property type="nucleotide sequence ID" value="NZ_WEGH01000001.1"/>
</dbReference>
<name>A0A7K0BPB1_9ACTN</name>
<dbReference type="InterPro" id="IPR007214">
    <property type="entry name" value="YbaK/aa-tRNA-synth-assoc-dom"/>
</dbReference>
<keyword evidence="3" id="KW-1185">Reference proteome</keyword>
<comment type="caution">
    <text evidence="2">The sequence shown here is derived from an EMBL/GenBank/DDBJ whole genome shotgun (WGS) entry which is preliminary data.</text>
</comment>
<dbReference type="PANTHER" id="PTHR30411">
    <property type="entry name" value="CYTOPLASMIC PROTEIN"/>
    <property type="match status" value="1"/>
</dbReference>
<organism evidence="2 3">
    <name type="scientific">Actinomadura macrotermitis</name>
    <dbReference type="NCBI Taxonomy" id="2585200"/>
    <lineage>
        <taxon>Bacteria</taxon>
        <taxon>Bacillati</taxon>
        <taxon>Actinomycetota</taxon>
        <taxon>Actinomycetes</taxon>
        <taxon>Streptosporangiales</taxon>
        <taxon>Thermomonosporaceae</taxon>
        <taxon>Actinomadura</taxon>
    </lineage>
</organism>
<dbReference type="SUPFAM" id="SSF55826">
    <property type="entry name" value="YbaK/ProRS associated domain"/>
    <property type="match status" value="1"/>
</dbReference>
<dbReference type="GO" id="GO:0002161">
    <property type="term" value="F:aminoacyl-tRNA deacylase activity"/>
    <property type="evidence" value="ECO:0007669"/>
    <property type="project" value="InterPro"/>
</dbReference>
<proteinExistence type="predicted"/>
<accession>A0A7K0BPB1</accession>
<dbReference type="InterPro" id="IPR036754">
    <property type="entry name" value="YbaK/aa-tRNA-synt-asso_dom_sf"/>
</dbReference>